<sequence>MSGSPKLISVEHVTSGPVVVVGKYEDYKFLLDEYKPEVIYASNKYFYFWDGSKFYAFERRGYKTFGDVELSIKLGFWNAVKKLKSDDSIKSVNVHGDGTVTVAGYTKTGEYVELQFDSEGDLFYYAMDNEFEDFEEFVDALRLGFLDGESFRKALSGGFANAMEYFDAVAGGFTRFDEYDGAKRLNINNRWEYVLFKELNQIRAEYSLNTIEEAHLIKILRDIAIGEKISLEILWDKLRSERNKILQKYNVWNQDMSWYGEPKILTDPESLGGYLTSSEIIRRFGEYDEKTKVFTRVLPGGFLSEDEYKDAISRGYTTRREYLDARKRGFVDSLAQLQLKEPFTIFKPVDDVSETPDSDINWECRIKSGKFVARKELTLNDLGISTEAELYRYATDRGFQTFGEFFESLQRGTLKRDEYIAIKKGGFNNALEFLVAEKLGYSTRTELVALIYKDYKELKALKEKYHLKTYGDALILSLLLNLKKERRKLSLDEIWQWLKECEYAYFNRDSLWYTLGRKSGNYKTFTSKEELEKYLIALLKRYGSDIGTYDIESKSFMPKLPPVIVDGSNVAWEGRDKRHGEKALARNIVLVVEKLKELGYSDIHVFVDASLRYQVEDKGLLEKLIDSGIVEVMPAEVPADDYVIKYARDFDAYIVSNDRYVDWIEKNPNLKEFIKTHRVTFKIHKGIVHFDKKIEGL</sequence>
<gene>
    <name evidence="2" type="ORF">FH039_03330</name>
</gene>
<feature type="domain" description="RNase NYN" evidence="1">
    <location>
        <begin position="561"/>
        <end position="685"/>
    </location>
</feature>
<name>A0A4Y5SKB1_9EURY</name>
<dbReference type="PANTHER" id="PTHR12876">
    <property type="entry name" value="N4BP1-RELATED"/>
    <property type="match status" value="1"/>
</dbReference>
<dbReference type="Proteomes" id="UP000306007">
    <property type="component" value="Chromosome"/>
</dbReference>
<protein>
    <recommendedName>
        <fullName evidence="1">RNase NYN domain-containing protein</fullName>
    </recommendedName>
</protein>
<reference evidence="2 3" key="1">
    <citation type="submission" date="2019-06" db="EMBL/GenBank/DDBJ databases">
        <title>Thermococcus indicus sp. nov., a Fe(III)-reducing hyperthermophilic archaeon isolated from the Onnuri vent field of the Central Indian Ocean ridge.</title>
        <authorList>
            <person name="Lim J.K."/>
            <person name="Kim Y.J."/>
            <person name="Kwon K.K."/>
        </authorList>
    </citation>
    <scope>NUCLEOTIDE SEQUENCE [LARGE SCALE GENOMIC DNA]</scope>
    <source>
        <strain evidence="2 3">IOH1</strain>
    </source>
</reference>
<dbReference type="PANTHER" id="PTHR12876:SF35">
    <property type="entry name" value="LD08718P-RELATED"/>
    <property type="match status" value="1"/>
</dbReference>
<dbReference type="KEGG" id="tic:FH039_03330"/>
<dbReference type="EMBL" id="CP040846">
    <property type="protein sequence ID" value="QDA30834.1"/>
    <property type="molecule type" value="Genomic_DNA"/>
</dbReference>
<dbReference type="Gene3D" id="3.40.50.11980">
    <property type="match status" value="1"/>
</dbReference>
<accession>A0A4Y5SKB1</accession>
<dbReference type="InterPro" id="IPR051101">
    <property type="entry name" value="ZC3H12/N4BP1_RNase_Reg"/>
</dbReference>
<evidence type="ECO:0000259" key="1">
    <source>
        <dbReference type="Pfam" id="PF11977"/>
    </source>
</evidence>
<dbReference type="Pfam" id="PF11977">
    <property type="entry name" value="RNase_Zc3h12a"/>
    <property type="match status" value="1"/>
</dbReference>
<proteinExistence type="predicted"/>
<keyword evidence="3" id="KW-1185">Reference proteome</keyword>
<organism evidence="2 3">
    <name type="scientific">Thermococcus indicus</name>
    <dbReference type="NCBI Taxonomy" id="2586643"/>
    <lineage>
        <taxon>Archaea</taxon>
        <taxon>Methanobacteriati</taxon>
        <taxon>Methanobacteriota</taxon>
        <taxon>Thermococci</taxon>
        <taxon>Thermococcales</taxon>
        <taxon>Thermococcaceae</taxon>
        <taxon>Thermococcus</taxon>
    </lineage>
</organism>
<evidence type="ECO:0000313" key="3">
    <source>
        <dbReference type="Proteomes" id="UP000306007"/>
    </source>
</evidence>
<dbReference type="InterPro" id="IPR021869">
    <property type="entry name" value="RNase_Zc3h12_NYN"/>
</dbReference>
<dbReference type="GO" id="GO:0036464">
    <property type="term" value="C:cytoplasmic ribonucleoprotein granule"/>
    <property type="evidence" value="ECO:0007669"/>
    <property type="project" value="TreeGrafter"/>
</dbReference>
<dbReference type="AlphaFoldDB" id="A0A4Y5SKB1"/>
<evidence type="ECO:0000313" key="2">
    <source>
        <dbReference type="EMBL" id="QDA30834.1"/>
    </source>
</evidence>
<dbReference type="GO" id="GO:0003729">
    <property type="term" value="F:mRNA binding"/>
    <property type="evidence" value="ECO:0007669"/>
    <property type="project" value="TreeGrafter"/>
</dbReference>
<dbReference type="GO" id="GO:0004521">
    <property type="term" value="F:RNA endonuclease activity"/>
    <property type="evidence" value="ECO:0007669"/>
    <property type="project" value="TreeGrafter"/>
</dbReference>